<feature type="region of interest" description="Disordered" evidence="1">
    <location>
        <begin position="655"/>
        <end position="710"/>
    </location>
</feature>
<dbReference type="PANTHER" id="PTHR13217">
    <property type="entry name" value="PLECKSTRIN HOMOLOGY DOMAIN-CONTAINING FAMILY G MEMBER 7"/>
    <property type="match status" value="1"/>
</dbReference>
<dbReference type="Pfam" id="PF22697">
    <property type="entry name" value="SOS1_NGEF_PH"/>
    <property type="match status" value="1"/>
</dbReference>
<feature type="domain" description="PH" evidence="2">
    <location>
        <begin position="533"/>
        <end position="653"/>
    </location>
</feature>
<dbReference type="SUPFAM" id="SSF50729">
    <property type="entry name" value="PH domain-like"/>
    <property type="match status" value="1"/>
</dbReference>
<dbReference type="SMART" id="SM00325">
    <property type="entry name" value="RhoGEF"/>
    <property type="match status" value="1"/>
</dbReference>
<dbReference type="InterPro" id="IPR040181">
    <property type="entry name" value="PKHG5/7"/>
</dbReference>
<dbReference type="PROSITE" id="PS50010">
    <property type="entry name" value="DH_2"/>
    <property type="match status" value="1"/>
</dbReference>
<dbReference type="InterPro" id="IPR001849">
    <property type="entry name" value="PH_domain"/>
</dbReference>
<dbReference type="SMART" id="SM00233">
    <property type="entry name" value="PH"/>
    <property type="match status" value="1"/>
</dbReference>
<dbReference type="InterPro" id="IPR035899">
    <property type="entry name" value="DBL_dom_sf"/>
</dbReference>
<dbReference type="CDD" id="cd00160">
    <property type="entry name" value="RhoGEF"/>
    <property type="match status" value="1"/>
</dbReference>
<feature type="domain" description="DH" evidence="3">
    <location>
        <begin position="263"/>
        <end position="458"/>
    </location>
</feature>
<dbReference type="Gene3D" id="2.30.29.30">
    <property type="entry name" value="Pleckstrin-homology domain (PH domain)/Phosphotyrosine-binding domain (PTB)"/>
    <property type="match status" value="1"/>
</dbReference>
<dbReference type="GO" id="GO:0005085">
    <property type="term" value="F:guanyl-nucleotide exchange factor activity"/>
    <property type="evidence" value="ECO:0007669"/>
    <property type="project" value="InterPro"/>
</dbReference>
<dbReference type="Pfam" id="PF00621">
    <property type="entry name" value="RhoGEF"/>
    <property type="match status" value="1"/>
</dbReference>
<proteinExistence type="predicted"/>
<dbReference type="PROSITE" id="PS50003">
    <property type="entry name" value="PH_DOMAIN"/>
    <property type="match status" value="1"/>
</dbReference>
<dbReference type="Gene3D" id="1.20.900.10">
    <property type="entry name" value="Dbl homology (DH) domain"/>
    <property type="match status" value="1"/>
</dbReference>
<evidence type="ECO:0000259" key="3">
    <source>
        <dbReference type="PROSITE" id="PS50010"/>
    </source>
</evidence>
<dbReference type="InterPro" id="IPR055251">
    <property type="entry name" value="SOS1_NGEF_PH"/>
</dbReference>
<accession>A0A085MCY1</accession>
<reference evidence="4 5" key="1">
    <citation type="journal article" date="2014" name="Nat. Genet.">
        <title>Genome and transcriptome of the porcine whipworm Trichuris suis.</title>
        <authorList>
            <person name="Jex A.R."/>
            <person name="Nejsum P."/>
            <person name="Schwarz E.M."/>
            <person name="Hu L."/>
            <person name="Young N.D."/>
            <person name="Hall R.S."/>
            <person name="Korhonen P.K."/>
            <person name="Liao S."/>
            <person name="Thamsborg S."/>
            <person name="Xia J."/>
            <person name="Xu P."/>
            <person name="Wang S."/>
            <person name="Scheerlinck J.P."/>
            <person name="Hofmann A."/>
            <person name="Sternberg P.W."/>
            <person name="Wang J."/>
            <person name="Gasser R.B."/>
        </authorList>
    </citation>
    <scope>NUCLEOTIDE SEQUENCE [LARGE SCALE GENOMIC DNA]</scope>
    <source>
        <strain evidence="4">DCEP-RM93M</strain>
    </source>
</reference>
<evidence type="ECO:0000313" key="5">
    <source>
        <dbReference type="Proteomes" id="UP000030764"/>
    </source>
</evidence>
<dbReference type="GO" id="GO:0007266">
    <property type="term" value="P:Rho protein signal transduction"/>
    <property type="evidence" value="ECO:0007669"/>
    <property type="project" value="TreeGrafter"/>
</dbReference>
<dbReference type="PANTHER" id="PTHR13217:SF6">
    <property type="entry name" value="PLECKSTRIN HOMOLOGY DOMAIN-CONTAINING FAMILY G MEMBER 7"/>
    <property type="match status" value="1"/>
</dbReference>
<keyword evidence="5" id="KW-1185">Reference proteome</keyword>
<name>A0A085MCY1_9BILA</name>
<feature type="compositionally biased region" description="Polar residues" evidence="1">
    <location>
        <begin position="692"/>
        <end position="710"/>
    </location>
</feature>
<dbReference type="InterPro" id="IPR011993">
    <property type="entry name" value="PH-like_dom_sf"/>
</dbReference>
<gene>
    <name evidence="4" type="ORF">M513_03995</name>
</gene>
<feature type="compositionally biased region" description="Low complexity" evidence="1">
    <location>
        <begin position="658"/>
        <end position="685"/>
    </location>
</feature>
<evidence type="ECO:0000256" key="1">
    <source>
        <dbReference type="SAM" id="MobiDB-lite"/>
    </source>
</evidence>
<evidence type="ECO:0000313" key="4">
    <source>
        <dbReference type="EMBL" id="KFD55077.1"/>
    </source>
</evidence>
<dbReference type="AlphaFoldDB" id="A0A085MCY1"/>
<dbReference type="InterPro" id="IPR000219">
    <property type="entry name" value="DH_dom"/>
</dbReference>
<protein>
    <recommendedName>
        <fullName evidence="6">DH domain-containing protein</fullName>
    </recommendedName>
</protein>
<sequence length="710" mass="81437">MRTPSLISWRNTALVECQCSAVVAVVAKKTYSLHIHCFQSAFGVSCIMNDSMMLGRLELANRPFNSSSRSYIMSIGQWQSGLSEDVSELPKAIDEEEIATADLPPTALSRRDALVPNERKVIDHNASTSDAAANVRSVCSMDSSIFSPQQAMIRNELRLFQLAISQKDIVRSGIPRSASSSVKFGVGEEGGVHYSKSKSPWIFKRLYDWSQRAKAREVIRRVRYALESEDSEYVNEDLLNLTDKNWTCLYGDDWVVLDPSVQKRVQVVWELFHSELVFLHQRLLVARNVFKEPLKKCQVDGDFVAVEPNVLFGNLEELCQISYEFCTEFYKLLLISKEKKCFGSIRILGPLLTSFFKNSSIFQAYHTYCVNYKNALEYLENLRKTDDRFAILEKVCTNDSRCKRLQLDDFLISPLQRITRLPILIKEILKFSVDPHDIDILQMILDSLQESLKTIDDSIKWLHNFERLQELQKQLIWPTLSELDPKAYIPDVKAEQFFFFFFFQTSILFFAQILKETVARQFCESSIARPNRQLNYEGLLYCIENQKPCEVYLFLFNDMLLVTKIKKNTLRSKKIHPENWAGNTCKFVVQHQPVPLDSCVFCDIGPKDSKDVKHAFALLHVTQFSQLIALYTLYAPTKECKETWIRRFQDSVSTIEPGQRQQRGLSQGLTLAHPSSSRSPTPSELSFKDCKSQPTSSDQLQSSASQEDSS</sequence>
<evidence type="ECO:0000259" key="2">
    <source>
        <dbReference type="PROSITE" id="PS50003"/>
    </source>
</evidence>
<organism evidence="4 5">
    <name type="scientific">Trichuris suis</name>
    <name type="common">pig whipworm</name>
    <dbReference type="NCBI Taxonomy" id="68888"/>
    <lineage>
        <taxon>Eukaryota</taxon>
        <taxon>Metazoa</taxon>
        <taxon>Ecdysozoa</taxon>
        <taxon>Nematoda</taxon>
        <taxon>Enoplea</taxon>
        <taxon>Dorylaimia</taxon>
        <taxon>Trichinellida</taxon>
        <taxon>Trichuridae</taxon>
        <taxon>Trichuris</taxon>
    </lineage>
</organism>
<dbReference type="Proteomes" id="UP000030764">
    <property type="component" value="Unassembled WGS sequence"/>
</dbReference>
<dbReference type="SUPFAM" id="SSF48065">
    <property type="entry name" value="DBL homology domain (DH-domain)"/>
    <property type="match status" value="1"/>
</dbReference>
<dbReference type="EMBL" id="KL363202">
    <property type="protein sequence ID" value="KFD55077.1"/>
    <property type="molecule type" value="Genomic_DNA"/>
</dbReference>
<evidence type="ECO:0008006" key="6">
    <source>
        <dbReference type="Google" id="ProtNLM"/>
    </source>
</evidence>